<evidence type="ECO:0000313" key="11">
    <source>
        <dbReference type="EMBL" id="KAK5047325.1"/>
    </source>
</evidence>
<evidence type="ECO:0000256" key="4">
    <source>
        <dbReference type="ARBA" id="ARBA00022692"/>
    </source>
</evidence>
<sequence length="275" mass="30322">MAEARGGNAKVQNPFWFGGSASCMAACVTHPLDLSGFIESRSRNVKLQAQNQAQHRGLVETCSKTYSENGLKGFYRGLSASLVRQATYSTIRFAIYEELKVRYGPDGHWYTLLMVAAGSGFLGSLAGNFADILNVRMQNDTALPVSERKGYRNVFHGVSRMTHKEGIGSLTRGWGPNCTRGAAQTVGQLVSYDILKRCLEERTDLGEGLPTQLEASFLAGLIAVTITNPIDVIKTRVMSSPESQNVLQHIRNDLRKEGFKWMVKGWLPSFMRIGP</sequence>
<dbReference type="Proteomes" id="UP001358417">
    <property type="component" value="Unassembled WGS sequence"/>
</dbReference>
<dbReference type="PROSITE" id="PS50920">
    <property type="entry name" value="SOLCAR"/>
    <property type="match status" value="3"/>
</dbReference>
<comment type="subcellular location">
    <subcellularLocation>
        <location evidence="1">Membrane</location>
        <topology evidence="1">Multi-pass membrane protein</topology>
    </subcellularLocation>
</comment>
<keyword evidence="5" id="KW-0677">Repeat</keyword>
<protein>
    <recommendedName>
        <fullName evidence="13">Mitochondrial thiamine pyrophosphate carrier 1</fullName>
    </recommendedName>
</protein>
<dbReference type="InterPro" id="IPR023395">
    <property type="entry name" value="MCP_dom_sf"/>
</dbReference>
<evidence type="ECO:0000256" key="6">
    <source>
        <dbReference type="ARBA" id="ARBA00022792"/>
    </source>
</evidence>
<keyword evidence="6" id="KW-0496">Mitochondrion</keyword>
<feature type="repeat" description="Solcar" evidence="9">
    <location>
        <begin position="9"/>
        <end position="102"/>
    </location>
</feature>
<dbReference type="PANTHER" id="PTHR45618">
    <property type="entry name" value="MITOCHONDRIAL DICARBOXYLATE CARRIER-RELATED"/>
    <property type="match status" value="1"/>
</dbReference>
<keyword evidence="8 9" id="KW-0472">Membrane</keyword>
<evidence type="ECO:0000256" key="3">
    <source>
        <dbReference type="ARBA" id="ARBA00022448"/>
    </source>
</evidence>
<keyword evidence="4 9" id="KW-0812">Transmembrane</keyword>
<organism evidence="11 12">
    <name type="scientific">Exophiala bonariae</name>
    <dbReference type="NCBI Taxonomy" id="1690606"/>
    <lineage>
        <taxon>Eukaryota</taxon>
        <taxon>Fungi</taxon>
        <taxon>Dikarya</taxon>
        <taxon>Ascomycota</taxon>
        <taxon>Pezizomycotina</taxon>
        <taxon>Eurotiomycetes</taxon>
        <taxon>Chaetothyriomycetidae</taxon>
        <taxon>Chaetothyriales</taxon>
        <taxon>Herpotrichiellaceae</taxon>
        <taxon>Exophiala</taxon>
    </lineage>
</organism>
<dbReference type="Pfam" id="PF00153">
    <property type="entry name" value="Mito_carr"/>
    <property type="match status" value="3"/>
</dbReference>
<comment type="similarity">
    <text evidence="2 10">Belongs to the mitochondrial carrier (TC 2.A.29) family.</text>
</comment>
<reference evidence="11 12" key="1">
    <citation type="submission" date="2023-08" db="EMBL/GenBank/DDBJ databases">
        <title>Black Yeasts Isolated from many extreme environments.</title>
        <authorList>
            <person name="Coleine C."/>
            <person name="Stajich J.E."/>
            <person name="Selbmann L."/>
        </authorList>
    </citation>
    <scope>NUCLEOTIDE SEQUENCE [LARGE SCALE GENOMIC DNA]</scope>
    <source>
        <strain evidence="11 12">CCFEE 5792</strain>
    </source>
</reference>
<keyword evidence="6" id="KW-0999">Mitochondrion inner membrane</keyword>
<comment type="caution">
    <text evidence="11">The sequence shown here is derived from an EMBL/GenBank/DDBJ whole genome shotgun (WGS) entry which is preliminary data.</text>
</comment>
<feature type="repeat" description="Solcar" evidence="9">
    <location>
        <begin position="107"/>
        <end position="198"/>
    </location>
</feature>
<dbReference type="RefSeq" id="XP_064702887.1">
    <property type="nucleotide sequence ID" value="XM_064850405.1"/>
</dbReference>
<keyword evidence="7" id="KW-1133">Transmembrane helix</keyword>
<name>A0AAV9N3F2_9EURO</name>
<keyword evidence="3 10" id="KW-0813">Transport</keyword>
<dbReference type="EMBL" id="JAVRRD010000026">
    <property type="protein sequence ID" value="KAK5047325.1"/>
    <property type="molecule type" value="Genomic_DNA"/>
</dbReference>
<dbReference type="AlphaFoldDB" id="A0AAV9N3F2"/>
<accession>A0AAV9N3F2</accession>
<evidence type="ECO:0000256" key="10">
    <source>
        <dbReference type="RuleBase" id="RU000488"/>
    </source>
</evidence>
<dbReference type="InterPro" id="IPR018108">
    <property type="entry name" value="MCP_transmembrane"/>
</dbReference>
<proteinExistence type="inferred from homology"/>
<dbReference type="PROSITE" id="PS51257">
    <property type="entry name" value="PROKAR_LIPOPROTEIN"/>
    <property type="match status" value="1"/>
</dbReference>
<evidence type="ECO:0008006" key="13">
    <source>
        <dbReference type="Google" id="ProtNLM"/>
    </source>
</evidence>
<dbReference type="Gene3D" id="1.50.40.10">
    <property type="entry name" value="Mitochondrial carrier domain"/>
    <property type="match status" value="1"/>
</dbReference>
<evidence type="ECO:0000256" key="9">
    <source>
        <dbReference type="PROSITE-ProRule" id="PRU00282"/>
    </source>
</evidence>
<evidence type="ECO:0000256" key="1">
    <source>
        <dbReference type="ARBA" id="ARBA00004141"/>
    </source>
</evidence>
<dbReference type="InterPro" id="IPR050391">
    <property type="entry name" value="Mito_Metabolite_Transporter"/>
</dbReference>
<evidence type="ECO:0000256" key="7">
    <source>
        <dbReference type="ARBA" id="ARBA00022989"/>
    </source>
</evidence>
<feature type="repeat" description="Solcar" evidence="9">
    <location>
        <begin position="207"/>
        <end position="275"/>
    </location>
</feature>
<gene>
    <name evidence="11" type="ORF">LTR84_006847</name>
</gene>
<dbReference type="SUPFAM" id="SSF103506">
    <property type="entry name" value="Mitochondrial carrier"/>
    <property type="match status" value="1"/>
</dbReference>
<evidence type="ECO:0000313" key="12">
    <source>
        <dbReference type="Proteomes" id="UP001358417"/>
    </source>
</evidence>
<keyword evidence="12" id="KW-1185">Reference proteome</keyword>
<dbReference type="GeneID" id="89975016"/>
<dbReference type="GO" id="GO:0016020">
    <property type="term" value="C:membrane"/>
    <property type="evidence" value="ECO:0007669"/>
    <property type="project" value="UniProtKB-SubCell"/>
</dbReference>
<evidence type="ECO:0000256" key="8">
    <source>
        <dbReference type="ARBA" id="ARBA00023136"/>
    </source>
</evidence>
<evidence type="ECO:0000256" key="5">
    <source>
        <dbReference type="ARBA" id="ARBA00022737"/>
    </source>
</evidence>
<evidence type="ECO:0000256" key="2">
    <source>
        <dbReference type="ARBA" id="ARBA00006375"/>
    </source>
</evidence>